<dbReference type="PANTHER" id="PTHR46233">
    <property type="entry name" value="HYDROXYACYLGLUTATHIONE HYDROLASE GLOC"/>
    <property type="match status" value="1"/>
</dbReference>
<keyword evidence="2" id="KW-0479">Metal-binding</keyword>
<protein>
    <submittedName>
        <fullName evidence="6">Unannotated protein</fullName>
    </submittedName>
</protein>
<evidence type="ECO:0000259" key="5">
    <source>
        <dbReference type="SMART" id="SM00849"/>
    </source>
</evidence>
<evidence type="ECO:0000256" key="1">
    <source>
        <dbReference type="ARBA" id="ARBA00001947"/>
    </source>
</evidence>
<dbReference type="InterPro" id="IPR001279">
    <property type="entry name" value="Metallo-B-lactamas"/>
</dbReference>
<dbReference type="InterPro" id="IPR036866">
    <property type="entry name" value="RibonucZ/Hydroxyglut_hydro"/>
</dbReference>
<evidence type="ECO:0000256" key="3">
    <source>
        <dbReference type="ARBA" id="ARBA00022801"/>
    </source>
</evidence>
<dbReference type="Pfam" id="PF00753">
    <property type="entry name" value="Lactamase_B"/>
    <property type="match status" value="1"/>
</dbReference>
<sequence length="210" mass="21522">MALAVDRIPLTDWQSNCYVVRASEAATDVAVIDPGGDIGTLSRVLADQGLTATAILVTHADIDHIGGVAEFAAATGAEVWAPANESHLLRDGLTRTGREVGPHDPEHPVSGGDTFAAAGVSFTVVDIPGHSAGHVGFVAEGQLFGGDLLFAGSVGRTDLAGGNWDELVASIASLDTTFGRDLIVHPGHGGSTTLGHELDTNPFLGELRNG</sequence>
<dbReference type="AlphaFoldDB" id="A0A6J6P8I5"/>
<evidence type="ECO:0000256" key="2">
    <source>
        <dbReference type="ARBA" id="ARBA00022723"/>
    </source>
</evidence>
<organism evidence="6">
    <name type="scientific">freshwater metagenome</name>
    <dbReference type="NCBI Taxonomy" id="449393"/>
    <lineage>
        <taxon>unclassified sequences</taxon>
        <taxon>metagenomes</taxon>
        <taxon>ecological metagenomes</taxon>
    </lineage>
</organism>
<keyword evidence="4" id="KW-0862">Zinc</keyword>
<comment type="cofactor">
    <cofactor evidence="1">
        <name>Zn(2+)</name>
        <dbReference type="ChEBI" id="CHEBI:29105"/>
    </cofactor>
</comment>
<proteinExistence type="predicted"/>
<dbReference type="PANTHER" id="PTHR46233:SF3">
    <property type="entry name" value="HYDROXYACYLGLUTATHIONE HYDROLASE GLOC"/>
    <property type="match status" value="1"/>
</dbReference>
<dbReference type="GO" id="GO:0046872">
    <property type="term" value="F:metal ion binding"/>
    <property type="evidence" value="ECO:0007669"/>
    <property type="project" value="UniProtKB-KW"/>
</dbReference>
<dbReference type="Gene3D" id="3.60.15.10">
    <property type="entry name" value="Ribonuclease Z/Hydroxyacylglutathione hydrolase-like"/>
    <property type="match status" value="1"/>
</dbReference>
<dbReference type="EMBL" id="CAEZXP010000002">
    <property type="protein sequence ID" value="CAB4694732.1"/>
    <property type="molecule type" value="Genomic_DNA"/>
</dbReference>
<dbReference type="GO" id="GO:0016787">
    <property type="term" value="F:hydrolase activity"/>
    <property type="evidence" value="ECO:0007669"/>
    <property type="project" value="UniProtKB-KW"/>
</dbReference>
<feature type="domain" description="Metallo-beta-lactamase" evidence="5">
    <location>
        <begin position="14"/>
        <end position="188"/>
    </location>
</feature>
<evidence type="ECO:0000313" key="6">
    <source>
        <dbReference type="EMBL" id="CAB4694732.1"/>
    </source>
</evidence>
<dbReference type="SUPFAM" id="SSF56281">
    <property type="entry name" value="Metallo-hydrolase/oxidoreductase"/>
    <property type="match status" value="1"/>
</dbReference>
<keyword evidence="3" id="KW-0378">Hydrolase</keyword>
<reference evidence="6" key="1">
    <citation type="submission" date="2020-05" db="EMBL/GenBank/DDBJ databases">
        <authorList>
            <person name="Chiriac C."/>
            <person name="Salcher M."/>
            <person name="Ghai R."/>
            <person name="Kavagutti S V."/>
        </authorList>
    </citation>
    <scope>NUCLEOTIDE SEQUENCE</scope>
</reference>
<gene>
    <name evidence="6" type="ORF">UFOPK2399_00945</name>
</gene>
<dbReference type="InterPro" id="IPR051453">
    <property type="entry name" value="MBL_Glyoxalase_II"/>
</dbReference>
<accession>A0A6J6P8I5</accession>
<evidence type="ECO:0000256" key="4">
    <source>
        <dbReference type="ARBA" id="ARBA00022833"/>
    </source>
</evidence>
<dbReference type="SMART" id="SM00849">
    <property type="entry name" value="Lactamase_B"/>
    <property type="match status" value="1"/>
</dbReference>
<name>A0A6J6P8I5_9ZZZZ</name>